<dbReference type="Gene3D" id="3.40.50.980">
    <property type="match status" value="4"/>
</dbReference>
<dbReference type="Gene3D" id="1.10.1200.10">
    <property type="entry name" value="ACP-like"/>
    <property type="match status" value="4"/>
</dbReference>
<keyword evidence="6" id="KW-1185">Reference proteome</keyword>
<evidence type="ECO:0000256" key="2">
    <source>
        <dbReference type="ARBA" id="ARBA00022450"/>
    </source>
</evidence>
<evidence type="ECO:0000256" key="1">
    <source>
        <dbReference type="ARBA" id="ARBA00001957"/>
    </source>
</evidence>
<dbReference type="NCBIfam" id="NF003417">
    <property type="entry name" value="PRK04813.1"/>
    <property type="match status" value="5"/>
</dbReference>
<dbReference type="CDD" id="cd19540">
    <property type="entry name" value="LCL_NRPS-like"/>
    <property type="match status" value="3"/>
</dbReference>
<reference evidence="5 6" key="1">
    <citation type="submission" date="2020-10" db="EMBL/GenBank/DDBJ databases">
        <title>Identification of Nocardia species via Next-generation sequencing and recognition of intraspecies genetic diversity.</title>
        <authorList>
            <person name="Li P."/>
            <person name="Li P."/>
            <person name="Lu B."/>
        </authorList>
    </citation>
    <scope>NUCLEOTIDE SEQUENCE [LARGE SCALE GENOMIC DNA]</scope>
    <source>
        <strain evidence="5 6">BJ06-0143</strain>
    </source>
</reference>
<dbReference type="InterPro" id="IPR001242">
    <property type="entry name" value="Condensation_dom"/>
</dbReference>
<proteinExistence type="predicted"/>
<comment type="cofactor">
    <cofactor evidence="1">
        <name>pantetheine 4'-phosphate</name>
        <dbReference type="ChEBI" id="CHEBI:47942"/>
    </cofactor>
</comment>
<dbReference type="Pfam" id="PF00550">
    <property type="entry name" value="PP-binding"/>
    <property type="match status" value="5"/>
</dbReference>
<dbReference type="InterPro" id="IPR020802">
    <property type="entry name" value="TesA-like"/>
</dbReference>
<dbReference type="Gene3D" id="3.40.50.12780">
    <property type="entry name" value="N-terminal domain of ligase-like"/>
    <property type="match status" value="3"/>
</dbReference>
<dbReference type="InterPro" id="IPR023213">
    <property type="entry name" value="CAT-like_dom_sf"/>
</dbReference>
<name>A0ABS0DGL5_9NOCA</name>
<dbReference type="SMART" id="SM00823">
    <property type="entry name" value="PKS_PP"/>
    <property type="match status" value="5"/>
</dbReference>
<organism evidence="5 6">
    <name type="scientific">Nocardia higoensis</name>
    <dbReference type="NCBI Taxonomy" id="228599"/>
    <lineage>
        <taxon>Bacteria</taxon>
        <taxon>Bacillati</taxon>
        <taxon>Actinomycetota</taxon>
        <taxon>Actinomycetes</taxon>
        <taxon>Mycobacteriales</taxon>
        <taxon>Nocardiaceae</taxon>
        <taxon>Nocardia</taxon>
    </lineage>
</organism>
<dbReference type="SUPFAM" id="SSF53474">
    <property type="entry name" value="alpha/beta-Hydrolases"/>
    <property type="match status" value="1"/>
</dbReference>
<sequence>MDTGRRSSREGRRRRSGSPLLAQLLTAAVESAADAVAVLSDPTGDPADRRQLTYRELDEASSRIARELISRDLGPGDTIAMGITRSIESVLSLWAIAKTGATYVPVDPNYPAERIAHILADSGAEFGLTTSAHRPVLGTGTYWIELDDPVRAERIAAHPAHPISYADRVRTLTPAHPAYMIYTSGSTGMPKGVLVSHTGIAAVASAGANLGIGVGDLVTHLSSPSFDFSLMEAMFAFPQGATMVIAPPEVYGGAELAALIERTGVTHLMMTPAALESVDPFGLTSVRTLAVGGEKLNPELVGRWAYPGRTMHNIYGPTEATMIVTVSEPLHVDEEITIGTALPGVGAYVLDTLLRPVPAGVVGELYLAGPSLAHGYHGRPALTAAAFVADPFDGEGSRLYRTGDLVRRRESDGAFEYVGRSDFQVKIRGLRIELGEIDSALTSHPDIDFAATLGATLPSGSTALVSYVLARAGTALDITQVSEHIRKVLPTYMVPSSIMVLDELPLNAVGKLDRAALPEPVFATRTYREPSTPMERIVAEVFASVLAPEGDVQLQVGADDDFFELGGNSLLATQAVARIGSVASVQVPVKLMFEAATVSGLAALIEGLDAPARPPLRAVQRPDRVPLSYAQQRMWFLNRFDAASGVNNIPVAVRLSGALDVAALDAAVADVIARHEVLRTVYPEVDGEGTQVVLPVEDPRAIPGLPVLAVAPDRVPELMNTVIGTGFDVAVAPPIRLRLLELSPREHVLVCVVHHIAADGFSMGPLTRDLMLAYQARTAGRAPDFTPLAVQYADYTLWQRELLGGADDPRSLLHDQREYWRARLADLPELSTLPTDRPRPQEASYRAGTLTFGIDAEFHATLAELARRHNVTLFMVAHVALAVLLARMSGGDDIAIGTPVAGRGEPALDDLVGMFVNTLVLRTQVRPEATFDELLTQVRAGDADAFEHADLPFERLVGLIDPPRTTAHHPLFQVMLTFQNLRLGALDLPGLTVEGVTSARPLAEFDLQLTLAESADQHGTPSGIAAEIAYAADLFDADTIRSFAERYRRVLSAMVASVHKVAGEVDLLSDAERHAVLTEWNATTYPVPNVTLVELFEARLAADPRLVAVAGEHETLTYAEFGTRVHRLTRALLLSGVGPGSLVALGIRRSIDLVVAMYAVLESGAGFVPLDPEQPAERRESVLGTADPVLMLTTRADAALMSPTPAGQAGAPGSTVPRIAIDALDLDGVPDGPITAAERPRAATGADIAYVIFTSGSTGRPKGVAVSQAAIVNRLLWMQAQYPIGPADAVLQKTPATFDVSVWEFLWPLQTGARLVVAAPDGHRDPVYLARLIAEHRVTTVHFVPSMLAVFVASLAEHGEQLRAGVSSLRQVFASGEALPAATAQRLRELTGARLHNLYGPTEAAVDVTFHEVVDADVTSVPIGRPVWNTSVFVLDTRLRPVAPGVVGELYLAGDQLAVGYLSRPDLTADRFVACPFGASGSRMYRTGDLVSWTRDGELNYLGRSDFQVKLRGLRIELGEIETALRAQPGVRDAVALVRTDPQLGDQLIAYVTAGSFTAVDVDTVRAGLAAALPDYMVPAAIVVLDEFPLSAVGKLNRKALPDPVFETKSFRAPVTAVEQSVAGVYADLLGRDEVGLDDDFFALGGNSLLATRVIARLNEAHDAALDVRALFQAPTVAALAERIVPGAGSNSRVALTAGPRPATVPLSPAQQRMWVLNRMDPSSVAYNVPFALQIAGALDVEALRGAVDDVLERHEVLRTRYPAGADELPYQEILPLGEVLPGGLRVERPRDIMGRVIELMTSGFDVTERVPVRIALLNGGVPDKHLLVLVTHHICADGASLAPLARDLVTAYAARSAGQAPEWEPLPVQYADYALWQREVMGAEDDPESLAARQLAFWRERLDGLRPGPALTPDRPRATGAAARGASVRFELPVEVHVALAELAREHNASLFMVVHAALAALLARLGGESDVAIGTPVAGRGERALDDLVGMFVNTLTLRTDVDVDSSFSALVEAAREADLAAFDHAELPYERVVDAVAPDRAGTGSPLFQVVLGFENLTKPVLELPGLTVTAMDSGPLAAKFDLLLEIEPRHDADGMPGPLGAALTYATDIFDAATAQGFAHRFARLAAEVAADPTQPIGDIDLLDDLDRAYLRPAETAVRTDLTLPQLLAEAVDTAPGNTAVVFTDAVEQLGVLDYQELDARSTLLARELVDRGVGPEDLVAVAVPRSLESVLALWAVAKTGAGFVPIDPAYPAERIAHMLADSGAVLGLTVCDEVAALPKRVRWLLLDDIAFVARLARFDTTALTDADRRRPLRPQHPAYVIYTSGSTGTPKGVTVTHAGLAALAEELRERFALTPHARTLHFASPSFDASVLELLLAVGAGATMIVVAPSVFGGGDLAEVLRRERVTHAFITPAALAGLDPENLDDLRVLITGGEACPPELVRRWAGPIEAGALAFHNAYGPTESTVVASVTGPMAPDAPITIGAPLRATAAYVLDRRLRPVPAGVSGELYLSGPALARGYRDRSVLTATRFVADPFAADGTRMYRTGDLVRRTAAGELEYLGRNDFQVKIRGFRIELGEIDAALTAQPEVDFAVTVGHQLDNGSTILASYVHPVAGARIDADDLLAAASRALPRHMVPASITVLDTIPLTPAGKLDRAALPAPVLRVSTFRAPRGRLEQVVASLYAEALGSAEPVGADDDFFARGGNSLIATQVVARLGAALGTRLEVRELFDAPTVAGLAARLGARLDSAAPGASAAARPALTAGARPDRIPLSPAQRRYWFLNQFDVAASAVDNIPMAVRLSGELDVAALGRAVTDVLARHEVLRTVYPGGDERPYQLIHPVPTEPVALGAVDVPEDRLFATLTDLARRTFDVTREIPFHVALLRLAPTEHVLAFVVHHVSADGASMAPLARDIMVAYTARLHGSTPRWSPLPVQYADYALWHRAVLGDEDDPDSVAAAQIAYWRERLAGLPDQLDLPADRPRPPAQSFQGATVRLVVSADRHAALQELARVNRASLFMVVHAAFAVLLAKLSGSGDIAVGTPLAGRGERELDDLIGMFVNTVVFRTSVTPGESFTELLASVREGDLTAFDNADVPFERLVEVLNPPRSTARNPLFQVGLSFQNLRETTFELPGLRVAPLEFETHLAKTDLQLTVTDRYEADGTPAEILADFSYATDLFDESTVQAVADRFQRVLDTVLTDPMMPVAGIDLLSAAEREAILRTANETEHWIDPRANLSSLLDDTVMRSPEALALVAGEGQRAVWITYGELDQRVNRLARHLIRRGVRPEDRVVLAMRRSVDLVVAMFAVAKSGAAYVPIDPDQPVERVEQILTTAAPICVLTTTRDAFDTTAALTVVVDTLDLSMLSPAAIAPSERNGKLHADHPAYVIFTSGSTGTPKGVTISHGAIVNQLLWKTAEFGLDRDTIVLLKTAATFDLSVWEFWSAAVCGGRLVIADAYGHRDPSYLNTLIRETGVNTLHTVPSMLDALVTEAGGSLPDSVRLVLAIGEELPAALAARVRASGVRLHNLYGPTEAAVSITDHAVSEADSATVPIGSPEWNSRVYVLDGMLLPVPDGVPGELYLAGAQLARGYHRRPALTAERFLADPFAVEAGGAAGERMYRTGDLVVRTTTGNLEYLGRTDFQVKVRGFRIELGEIDAALLAQPGVAQAVTVGRDQPGRAMSLVSYVVPAHVLAAERAPLDEATLLAGLRTRLPEYMVPTAVVVLPRMPLTSVGKVDRAALPAPRQAATTHRAPATAAEQALAEVVAEVVGREQVGADDDFFAIGGDSIAAIQVVARARAAGVRFTPRQVFELRTVAALAAAGTAPPAGPAQRPGELPLTPKATRILATRPDGIEPRAVVVDLPVDATPVKVRQAVEIVLARNPMLWARLRTAADGRPAGFVLPPTPSPDDRPYFRLADSVPLDDVVAAAAAALDPVEGRNIRFVHVGADGSAQLVVVANGLVVDDRAWRVLIDQLVAAWSRPHSAELVRPVPATGHGLAILLRDLAARAADPAVHAELDRWRAVAPASRQAPRDLELSARSRVSLTITAEGAAAVATTAAAYHTGVGDVLLTALALALRTAADSPVVRATGPVVRLHADARGGFDSAARGAFDTEARSEADADMVGAFTTGYPLVLDLGDLDTADALVGGPAAGRALAQVKEAHRAVPAGGVGYGLLRYLDPGIDLPGPGLLRLRYRDLRPARVHTDAPADDLLLDMLIETTGNGLLARFDFASAAFTAEQVRGFAEHWVRALGGLAEHGSRPGAGGHTPSDFPLVRLTQIDLDRFTETYSAPADIWPMTALQSGMLFHALLADASIDPYMIQFVLDLDGSVDAGRLRAAAQALLDRHANLRVAFADTADGTTVQVVPARVDAPWRQIALDHLDPAVIAAEAERIENAELAQHFDPGTAPLLRFTLLRTSPERYHLVVTSHHILLDGWSVPLLMRELLTGYAFGPHSRELPPVRPYRDYLIWLADQDREAALAAWRTALEGVTEPTLLARRPGHEISAGIGEAGFALSTAQTEALVRLAARVGVTVNTVVQTAWALLIGRSTDRDDVVFGATVSGRPADLDGVETMVGLFLNAAPVRVRLDPTRTLDQLLRTVQDEQAVLLDHHHLGLSEIQEALGLESLFDSLVVFESYPVDAEGLRRISEIDGMRVSGVHVTDGTHYPVTVIVALGEQLRVQVKYLRDLFEPEAAQTLASRLAALIGKFVAVPHARVGEVDALLADERAALFARNSTVVPELLDDATLPRLFDEQVARTPRATALIAGGAVLDYAELDRRSRVLATELAELGVEPRQLVAVAMRRSIDLVVAIYAVLRAGAAYVPVDPDHPDERNEQVLTGAAPVCVLTRSVDEFRTATAIPVVEVDTLDLTGMPAHPGVRVAADDLAYVVYTSGSTGRPKGVAITHRQMANQLRWAQRAQPHDRTDVVLHKTPITFDISAWELFWPLQAGASVVIAEPDGHRDPAYLAAVVAEHRVTTVHFVPSMLDAFLADIRPGRRTSLRRVFAAGEVLSTETAAMFAERLPGVDLLNWYGPAEATVVTEYRADPADAEGGASVPIGSPVANTRVHVLDRQLRPVPDGTAGELYVAGVQLARGYHGAPGLTAERFVARNGGERMYRTGDVVRWRRGAGGRAVLEYLGRTDFQVKLRGQRIELGEIEAVLLAHPAVRHAAVSIVQAPAGERLVAYVVPDEGAVVVPGALISHARAALPPYMVPAAVVPLSELPLNASGKLDRSALPVPELPVRPYRAPATETEKLLASVFAEVLEVDRVGADDDFFELGGNSLAATKVVARLRQDAEVETRVQWFFTDSTVATLARRIEQARACGVDYEPGTADALGPLLPIRGEGALPPLFCFYPMAGLSWGYAGLLAYLEPTRPVLGLQSPALSEPDYLPRSLEEMAARCLAEIRSVQPFGPYHLVGWSLGGLLAHAVAVALQEAGEEVAVLALLDSHHDISAADFHDALRGALAEIGIQADNLLGDEPAPYLSEDSLAALHAAIPADLTALTPERLGRVYRSAVRSAELISDYRPGVFKGRVDYFSARILGANLVRGIDPGTSAVKWRPFVAGEVVDHPVHATHDEMTSPHALAQIGPTLAARLAPGVRTPVSGPIRHDGNAR</sequence>
<dbReference type="Gene3D" id="3.30.559.30">
    <property type="entry name" value="Nonribosomal peptide synthetase, condensation domain"/>
    <property type="match status" value="5"/>
</dbReference>
<gene>
    <name evidence="5" type="ORF">IU449_16305</name>
</gene>
<dbReference type="Gene3D" id="3.30.559.10">
    <property type="entry name" value="Chloramphenicol acetyltransferase-like domain"/>
    <property type="match status" value="5"/>
</dbReference>
<dbReference type="InterPro" id="IPR006162">
    <property type="entry name" value="Ppantetheine_attach_site"/>
</dbReference>
<dbReference type="InterPro" id="IPR001031">
    <property type="entry name" value="Thioesterase"/>
</dbReference>
<dbReference type="Gene3D" id="2.30.38.10">
    <property type="entry name" value="Luciferase, Domain 3"/>
    <property type="match status" value="2"/>
</dbReference>
<evidence type="ECO:0000256" key="3">
    <source>
        <dbReference type="ARBA" id="ARBA00022553"/>
    </source>
</evidence>
<dbReference type="CDD" id="cd17646">
    <property type="entry name" value="A_NRPS_AB3403-like"/>
    <property type="match status" value="2"/>
</dbReference>
<evidence type="ECO:0000313" key="5">
    <source>
        <dbReference type="EMBL" id="MBF6356084.1"/>
    </source>
</evidence>
<feature type="domain" description="Carrier" evidence="4">
    <location>
        <begin position="2678"/>
        <end position="2754"/>
    </location>
</feature>
<dbReference type="SMART" id="SM00824">
    <property type="entry name" value="PKS_TE"/>
    <property type="match status" value="1"/>
</dbReference>
<feature type="domain" description="Carrier" evidence="4">
    <location>
        <begin position="1613"/>
        <end position="1688"/>
    </location>
</feature>
<dbReference type="InterPro" id="IPR020806">
    <property type="entry name" value="PKS_PP-bd"/>
</dbReference>
<dbReference type="SUPFAM" id="SSF52777">
    <property type="entry name" value="CoA-dependent acyltransferases"/>
    <property type="match status" value="10"/>
</dbReference>
<evidence type="ECO:0000313" key="6">
    <source>
        <dbReference type="Proteomes" id="UP000707731"/>
    </source>
</evidence>
<dbReference type="Pfam" id="PF00501">
    <property type="entry name" value="AMP-binding"/>
    <property type="match status" value="5"/>
</dbReference>
<feature type="domain" description="Carrier" evidence="4">
    <location>
        <begin position="3761"/>
        <end position="3835"/>
    </location>
</feature>
<dbReference type="SUPFAM" id="SSF47336">
    <property type="entry name" value="ACP-like"/>
    <property type="match status" value="5"/>
</dbReference>
<dbReference type="CDD" id="cd19543">
    <property type="entry name" value="DCL_NRPS"/>
    <property type="match status" value="1"/>
</dbReference>
<dbReference type="PROSITE" id="PS00012">
    <property type="entry name" value="PHOSPHOPANTETHEINE"/>
    <property type="match status" value="4"/>
</dbReference>
<dbReference type="InterPro" id="IPR009081">
    <property type="entry name" value="PP-bd_ACP"/>
</dbReference>
<dbReference type="Gene3D" id="3.30.300.30">
    <property type="match status" value="5"/>
</dbReference>
<dbReference type="NCBIfam" id="TIGR01733">
    <property type="entry name" value="AA-adenyl-dom"/>
    <property type="match status" value="5"/>
</dbReference>
<comment type="caution">
    <text evidence="5">The sequence shown here is derived from an EMBL/GenBank/DDBJ whole genome shotgun (WGS) entry which is preliminary data.</text>
</comment>
<dbReference type="Gene3D" id="3.40.50.1820">
    <property type="entry name" value="alpha/beta hydrolase"/>
    <property type="match status" value="1"/>
</dbReference>
<dbReference type="PANTHER" id="PTHR45527">
    <property type="entry name" value="NONRIBOSOMAL PEPTIDE SYNTHETASE"/>
    <property type="match status" value="1"/>
</dbReference>
<dbReference type="PROSITE" id="PS00455">
    <property type="entry name" value="AMP_BINDING"/>
    <property type="match status" value="5"/>
</dbReference>
<protein>
    <submittedName>
        <fullName evidence="5">Amino acid adenylation domain-containing protein</fullName>
    </submittedName>
</protein>
<dbReference type="InterPro" id="IPR042099">
    <property type="entry name" value="ANL_N_sf"/>
</dbReference>
<keyword evidence="2" id="KW-0596">Phosphopantetheine</keyword>
<accession>A0ABS0DGL5</accession>
<keyword evidence="3" id="KW-0597">Phosphoprotein</keyword>
<dbReference type="InterPro" id="IPR020845">
    <property type="entry name" value="AMP-binding_CS"/>
</dbReference>
<evidence type="ECO:0000259" key="4">
    <source>
        <dbReference type="PROSITE" id="PS50075"/>
    </source>
</evidence>
<dbReference type="Proteomes" id="UP000707731">
    <property type="component" value="Unassembled WGS sequence"/>
</dbReference>
<dbReference type="SUPFAM" id="SSF56801">
    <property type="entry name" value="Acetyl-CoA synthetase-like"/>
    <property type="match status" value="5"/>
</dbReference>
<dbReference type="Pfam" id="PF00975">
    <property type="entry name" value="Thioesterase"/>
    <property type="match status" value="1"/>
</dbReference>
<dbReference type="InterPro" id="IPR025110">
    <property type="entry name" value="AMP-bd_C"/>
</dbReference>
<dbReference type="InterPro" id="IPR036736">
    <property type="entry name" value="ACP-like_sf"/>
</dbReference>
<feature type="domain" description="Carrier" evidence="4">
    <location>
        <begin position="5260"/>
        <end position="5335"/>
    </location>
</feature>
<dbReference type="EMBL" id="JADLQN010000002">
    <property type="protein sequence ID" value="MBF6356084.1"/>
    <property type="molecule type" value="Genomic_DNA"/>
</dbReference>
<dbReference type="CDD" id="cd05930">
    <property type="entry name" value="A_NRPS"/>
    <property type="match status" value="2"/>
</dbReference>
<dbReference type="RefSeq" id="WP_195002928.1">
    <property type="nucleotide sequence ID" value="NZ_JADLQN010000002.1"/>
</dbReference>
<dbReference type="InterPro" id="IPR000873">
    <property type="entry name" value="AMP-dep_synth/lig_dom"/>
</dbReference>
<dbReference type="Pfam" id="PF00668">
    <property type="entry name" value="Condensation"/>
    <property type="match status" value="4"/>
</dbReference>
<dbReference type="Pfam" id="PF13193">
    <property type="entry name" value="AMP-binding_C"/>
    <property type="match status" value="5"/>
</dbReference>
<dbReference type="PROSITE" id="PS50075">
    <property type="entry name" value="CARRIER"/>
    <property type="match status" value="5"/>
</dbReference>
<dbReference type="InterPro" id="IPR045851">
    <property type="entry name" value="AMP-bd_C_sf"/>
</dbReference>
<dbReference type="PANTHER" id="PTHR45527:SF1">
    <property type="entry name" value="FATTY ACID SYNTHASE"/>
    <property type="match status" value="1"/>
</dbReference>
<feature type="domain" description="Carrier" evidence="4">
    <location>
        <begin position="529"/>
        <end position="609"/>
    </location>
</feature>
<dbReference type="InterPro" id="IPR010071">
    <property type="entry name" value="AA_adenyl_dom"/>
</dbReference>
<dbReference type="InterPro" id="IPR029058">
    <property type="entry name" value="AB_hydrolase_fold"/>
</dbReference>